<comment type="caution">
    <text evidence="1">The sequence shown here is derived from an EMBL/GenBank/DDBJ whole genome shotgun (WGS) entry which is preliminary data.</text>
</comment>
<evidence type="ECO:0000313" key="1">
    <source>
        <dbReference type="EMBL" id="MEN0577699.1"/>
    </source>
</evidence>
<gene>
    <name evidence="1" type="ORF">AAIG39_01605</name>
</gene>
<evidence type="ECO:0000313" key="2">
    <source>
        <dbReference type="Proteomes" id="UP001411173"/>
    </source>
</evidence>
<keyword evidence="2" id="KW-1185">Reference proteome</keyword>
<protein>
    <recommendedName>
        <fullName evidence="3">Prophage protein</fullName>
    </recommendedName>
</protein>
<proteinExistence type="predicted"/>
<reference evidence="1 2" key="1">
    <citation type="submission" date="2024-02" db="EMBL/GenBank/DDBJ databases">
        <title>Whole genome of MDR Enterobacteriaceae from southern Thailand.</title>
        <authorList>
            <person name="Surachat K."/>
        </authorList>
    </citation>
    <scope>NUCLEOTIDE SEQUENCE [LARGE SCALE GENOMIC DNA]</scope>
    <source>
        <strain evidence="1 2">PSU_29</strain>
    </source>
</reference>
<sequence length="116" mass="13118">MSDLAIKVLKWQTKGNVGVSSATMASIALGLESNFYGGRFDAPSDPSDLRRCMLLVEDIPEIRNQFPLISEKCKRFAPIIAEWDSLIALLKKELKRPDKRAPETYARMKILRNADH</sequence>
<organism evidence="1 2">
    <name type="scientific">Phytobacter palmae</name>
    <dbReference type="NCBI Taxonomy" id="1855371"/>
    <lineage>
        <taxon>Bacteria</taxon>
        <taxon>Pseudomonadati</taxon>
        <taxon>Pseudomonadota</taxon>
        <taxon>Gammaproteobacteria</taxon>
        <taxon>Enterobacterales</taxon>
        <taxon>Enterobacteriaceae</taxon>
        <taxon>Phytobacter</taxon>
    </lineage>
</organism>
<evidence type="ECO:0008006" key="3">
    <source>
        <dbReference type="Google" id="ProtNLM"/>
    </source>
</evidence>
<dbReference type="Proteomes" id="UP001411173">
    <property type="component" value="Unassembled WGS sequence"/>
</dbReference>
<accession>A0ABU9UZB9</accession>
<dbReference type="EMBL" id="JBCIVJ010000001">
    <property type="protein sequence ID" value="MEN0577699.1"/>
    <property type="molecule type" value="Genomic_DNA"/>
</dbReference>
<dbReference type="RefSeq" id="WP_343193056.1">
    <property type="nucleotide sequence ID" value="NZ_JBCIVJ010000001.1"/>
</dbReference>
<name>A0ABU9UZB9_9ENTR</name>